<dbReference type="Proteomes" id="UP000653305">
    <property type="component" value="Unassembled WGS sequence"/>
</dbReference>
<comment type="caution">
    <text evidence="1">The sequence shown here is derived from an EMBL/GenBank/DDBJ whole genome shotgun (WGS) entry which is preliminary data.</text>
</comment>
<keyword evidence="2" id="KW-1185">Reference proteome</keyword>
<sequence>MNAMASVVRLEFSEHLCGMASEMDSKLQQRFTLGRQSSGAPGNDAVLASDASGGLDILMATPPHTWRCARD</sequence>
<accession>A0A830CX08</accession>
<reference evidence="1" key="1">
    <citation type="submission" date="2020-07" db="EMBL/GenBank/DDBJ databases">
        <title>Ethylene signaling mediates host invasion by parasitic plants.</title>
        <authorList>
            <person name="Yoshida S."/>
        </authorList>
    </citation>
    <scope>NUCLEOTIDE SEQUENCE</scope>
    <source>
        <strain evidence="1">Okayama</strain>
    </source>
</reference>
<evidence type="ECO:0000313" key="1">
    <source>
        <dbReference type="EMBL" id="GFQ00675.1"/>
    </source>
</evidence>
<name>A0A830CX08_9LAMI</name>
<dbReference type="AlphaFoldDB" id="A0A830CX08"/>
<organism evidence="1 2">
    <name type="scientific">Phtheirospermum japonicum</name>
    <dbReference type="NCBI Taxonomy" id="374723"/>
    <lineage>
        <taxon>Eukaryota</taxon>
        <taxon>Viridiplantae</taxon>
        <taxon>Streptophyta</taxon>
        <taxon>Embryophyta</taxon>
        <taxon>Tracheophyta</taxon>
        <taxon>Spermatophyta</taxon>
        <taxon>Magnoliopsida</taxon>
        <taxon>eudicotyledons</taxon>
        <taxon>Gunneridae</taxon>
        <taxon>Pentapetalae</taxon>
        <taxon>asterids</taxon>
        <taxon>lamiids</taxon>
        <taxon>Lamiales</taxon>
        <taxon>Orobanchaceae</taxon>
        <taxon>Orobanchaceae incertae sedis</taxon>
        <taxon>Phtheirospermum</taxon>
    </lineage>
</organism>
<gene>
    <name evidence="1" type="ORF">PHJA_002211400</name>
</gene>
<evidence type="ECO:0000313" key="2">
    <source>
        <dbReference type="Proteomes" id="UP000653305"/>
    </source>
</evidence>
<protein>
    <submittedName>
        <fullName evidence="1">Uncharacterized protein</fullName>
    </submittedName>
</protein>
<proteinExistence type="predicted"/>
<dbReference type="EMBL" id="BMAC01000638">
    <property type="protein sequence ID" value="GFQ00675.1"/>
    <property type="molecule type" value="Genomic_DNA"/>
</dbReference>